<feature type="domain" description="Glycosyltransferase 2-like" evidence="1">
    <location>
        <begin position="9"/>
        <end position="173"/>
    </location>
</feature>
<dbReference type="EMBL" id="QBML01000017">
    <property type="protein sequence ID" value="PZO39609.1"/>
    <property type="molecule type" value="Genomic_DNA"/>
</dbReference>
<evidence type="ECO:0000313" key="2">
    <source>
        <dbReference type="EMBL" id="PZO39609.1"/>
    </source>
</evidence>
<protein>
    <submittedName>
        <fullName evidence="2">Glucosyl transferase</fullName>
    </submittedName>
</protein>
<proteinExistence type="predicted"/>
<dbReference type="InterPro" id="IPR029044">
    <property type="entry name" value="Nucleotide-diphossugar_trans"/>
</dbReference>
<dbReference type="Gene3D" id="3.90.550.10">
    <property type="entry name" value="Spore Coat Polysaccharide Biosynthesis Protein SpsA, Chain A"/>
    <property type="match status" value="1"/>
</dbReference>
<dbReference type="PANTHER" id="PTHR22916">
    <property type="entry name" value="GLYCOSYLTRANSFERASE"/>
    <property type="match status" value="1"/>
</dbReference>
<dbReference type="Proteomes" id="UP000249467">
    <property type="component" value="Unassembled WGS sequence"/>
</dbReference>
<dbReference type="AlphaFoldDB" id="A0A2W4WCG8"/>
<name>A0A2W4WCG8_9CYAN</name>
<dbReference type="GO" id="GO:0016758">
    <property type="term" value="F:hexosyltransferase activity"/>
    <property type="evidence" value="ECO:0007669"/>
    <property type="project" value="UniProtKB-ARBA"/>
</dbReference>
<dbReference type="PANTHER" id="PTHR22916:SF3">
    <property type="entry name" value="UDP-GLCNAC:BETAGAL BETA-1,3-N-ACETYLGLUCOSAMINYLTRANSFERASE-LIKE PROTEIN 1"/>
    <property type="match status" value="1"/>
</dbReference>
<keyword evidence="2" id="KW-0808">Transferase</keyword>
<dbReference type="SUPFAM" id="SSF53448">
    <property type="entry name" value="Nucleotide-diphospho-sugar transferases"/>
    <property type="match status" value="1"/>
</dbReference>
<comment type="caution">
    <text evidence="2">The sequence shown here is derived from an EMBL/GenBank/DDBJ whole genome shotgun (WGS) entry which is preliminary data.</text>
</comment>
<reference evidence="2 3" key="1">
    <citation type="submission" date="2018-04" db="EMBL/GenBank/DDBJ databases">
        <authorList>
            <person name="Go L.Y."/>
            <person name="Mitchell J.A."/>
        </authorList>
    </citation>
    <scope>NUCLEOTIDE SEQUENCE [LARGE SCALE GENOMIC DNA]</scope>
    <source>
        <strain evidence="2">ULC066bin1</strain>
    </source>
</reference>
<evidence type="ECO:0000259" key="1">
    <source>
        <dbReference type="Pfam" id="PF00535"/>
    </source>
</evidence>
<dbReference type="CDD" id="cd00761">
    <property type="entry name" value="Glyco_tranf_GTA_type"/>
    <property type="match status" value="1"/>
</dbReference>
<dbReference type="InterPro" id="IPR001173">
    <property type="entry name" value="Glyco_trans_2-like"/>
</dbReference>
<evidence type="ECO:0000313" key="3">
    <source>
        <dbReference type="Proteomes" id="UP000249467"/>
    </source>
</evidence>
<reference evidence="2 3" key="2">
    <citation type="submission" date="2018-06" db="EMBL/GenBank/DDBJ databases">
        <title>Metagenomic assembly of (sub)arctic Cyanobacteria and their associated microbiome from non-axenic cultures.</title>
        <authorList>
            <person name="Baurain D."/>
        </authorList>
    </citation>
    <scope>NUCLEOTIDE SEQUENCE [LARGE SCALE GENOMIC DNA]</scope>
    <source>
        <strain evidence="2">ULC066bin1</strain>
    </source>
</reference>
<sequence length="311" mass="35558">MDSQNKLASILINNYNYAQFVGQAIESALNQTYKNIEVIVVDDGSTDNSRSVIESFGDRIKAIYKENAGQASAFNAGFAANQGEFIFILDADDLFLSHKVEKIIQEFQDNPKANWLFHELSYIDRLGDSININKDSAVLNFELIDLQETLRKGKKFNYSIPCGLCFRRSLLNQILPMPQASNIVLSDNYLKFASLALSAGILWNEHLAFQRIHQSNHFTFRDDVQVKASEIGLMTGYYLREQFPAIALFADKVFAKGLGELIAELGWKQAFKIPEASQYFKNFWSIQDRLKYFPRIGFHCLRTQLAKHKRK</sequence>
<organism evidence="2 3">
    <name type="scientific">Pseudanabaena frigida</name>
    <dbReference type="NCBI Taxonomy" id="945775"/>
    <lineage>
        <taxon>Bacteria</taxon>
        <taxon>Bacillati</taxon>
        <taxon>Cyanobacteriota</taxon>
        <taxon>Cyanophyceae</taxon>
        <taxon>Pseudanabaenales</taxon>
        <taxon>Pseudanabaenaceae</taxon>
        <taxon>Pseudanabaena</taxon>
    </lineage>
</organism>
<accession>A0A2W4WCG8</accession>
<dbReference type="Pfam" id="PF00535">
    <property type="entry name" value="Glycos_transf_2"/>
    <property type="match status" value="1"/>
</dbReference>
<gene>
    <name evidence="2" type="ORF">DCF19_13575</name>
</gene>